<reference evidence="1" key="1">
    <citation type="journal article" date="2020" name="Nature">
        <title>Giant virus diversity and host interactions through global metagenomics.</title>
        <authorList>
            <person name="Schulz F."/>
            <person name="Roux S."/>
            <person name="Paez-Espino D."/>
            <person name="Jungbluth S."/>
            <person name="Walsh D.A."/>
            <person name="Denef V.J."/>
            <person name="McMahon K.D."/>
            <person name="Konstantinidis K.T."/>
            <person name="Eloe-Fadrosh E.A."/>
            <person name="Kyrpides N.C."/>
            <person name="Woyke T."/>
        </authorList>
    </citation>
    <scope>NUCLEOTIDE SEQUENCE</scope>
    <source>
        <strain evidence="1">GVMAG-M-3300025860-12</strain>
    </source>
</reference>
<dbReference type="AlphaFoldDB" id="A0A6C0J3A0"/>
<proteinExistence type="predicted"/>
<protein>
    <recommendedName>
        <fullName evidence="2">DUF4174 domain-containing protein</fullName>
    </recommendedName>
</protein>
<evidence type="ECO:0008006" key="2">
    <source>
        <dbReference type="Google" id="ProtNLM"/>
    </source>
</evidence>
<accession>A0A6C0J3A0</accession>
<organism evidence="1">
    <name type="scientific">viral metagenome</name>
    <dbReference type="NCBI Taxonomy" id="1070528"/>
    <lineage>
        <taxon>unclassified sequences</taxon>
        <taxon>metagenomes</taxon>
        <taxon>organismal metagenomes</taxon>
    </lineage>
</organism>
<evidence type="ECO:0000313" key="1">
    <source>
        <dbReference type="EMBL" id="QHU00145.1"/>
    </source>
</evidence>
<dbReference type="EMBL" id="MN740323">
    <property type="protein sequence ID" value="QHU00145.1"/>
    <property type="molecule type" value="Genomic_DNA"/>
</dbReference>
<sequence>MVKKYKYKLRVLLVRTPDYKNKDYLKTKEKYENNMKIIHKHYIKMLTKIEKNKKFKIYLFGFDGKLKKTYSKLSVTTLISDVKKMPLGHLKRKLKPINQSLYSDYNKSTSNKGFGFSNKEKALDTIKKLKKEKIRYQVYVVTTMLGRAKNHPYQTKGMRDAIKVYKKWLKDYKINKF</sequence>
<name>A0A6C0J3A0_9ZZZZ</name>